<dbReference type="PANTHER" id="PTHR36924">
    <property type="entry name" value="ANTITOXIN HIGA-1"/>
    <property type="match status" value="1"/>
</dbReference>
<proteinExistence type="predicted"/>
<dbReference type="PANTHER" id="PTHR36924:SF1">
    <property type="entry name" value="ANTITOXIN HIGA-1"/>
    <property type="match status" value="1"/>
</dbReference>
<evidence type="ECO:0000256" key="1">
    <source>
        <dbReference type="ARBA" id="ARBA00023125"/>
    </source>
</evidence>
<dbReference type="PROSITE" id="PS50943">
    <property type="entry name" value="HTH_CROC1"/>
    <property type="match status" value="1"/>
</dbReference>
<dbReference type="OrthoDB" id="1364214at2"/>
<dbReference type="CDD" id="cd00093">
    <property type="entry name" value="HTH_XRE"/>
    <property type="match status" value="1"/>
</dbReference>
<protein>
    <submittedName>
        <fullName evidence="3">Addiction module antidote protein, HigA family</fullName>
    </submittedName>
</protein>
<dbReference type="Pfam" id="PF01381">
    <property type="entry name" value="HTH_3"/>
    <property type="match status" value="1"/>
</dbReference>
<dbReference type="AlphaFoldDB" id="A0A521AXM3"/>
<dbReference type="NCBIfam" id="TIGR02607">
    <property type="entry name" value="antidote_HigA"/>
    <property type="match status" value="1"/>
</dbReference>
<feature type="domain" description="HTH cro/C1-type" evidence="2">
    <location>
        <begin position="17"/>
        <end position="71"/>
    </location>
</feature>
<dbReference type="GO" id="GO:0003677">
    <property type="term" value="F:DNA binding"/>
    <property type="evidence" value="ECO:0007669"/>
    <property type="project" value="UniProtKB-KW"/>
</dbReference>
<dbReference type="InterPro" id="IPR001387">
    <property type="entry name" value="Cro/C1-type_HTH"/>
</dbReference>
<dbReference type="SMART" id="SM00530">
    <property type="entry name" value="HTH_XRE"/>
    <property type="match status" value="1"/>
</dbReference>
<dbReference type="SUPFAM" id="SSF47413">
    <property type="entry name" value="lambda repressor-like DNA-binding domains"/>
    <property type="match status" value="1"/>
</dbReference>
<name>A0A521AXM3_SACCC</name>
<reference evidence="3 4" key="1">
    <citation type="submission" date="2017-05" db="EMBL/GenBank/DDBJ databases">
        <authorList>
            <person name="Varghese N."/>
            <person name="Submissions S."/>
        </authorList>
    </citation>
    <scope>NUCLEOTIDE SEQUENCE [LARGE SCALE GENOMIC DNA]</scope>
    <source>
        <strain evidence="3 4">DSM 27040</strain>
    </source>
</reference>
<dbReference type="Gene3D" id="1.10.260.40">
    <property type="entry name" value="lambda repressor-like DNA-binding domains"/>
    <property type="match status" value="1"/>
</dbReference>
<dbReference type="InterPro" id="IPR013430">
    <property type="entry name" value="Toxin_antidote_HigA"/>
</dbReference>
<evidence type="ECO:0000313" key="4">
    <source>
        <dbReference type="Proteomes" id="UP000319040"/>
    </source>
</evidence>
<organism evidence="3 4">
    <name type="scientific">Saccharicrinis carchari</name>
    <dbReference type="NCBI Taxonomy" id="1168039"/>
    <lineage>
        <taxon>Bacteria</taxon>
        <taxon>Pseudomonadati</taxon>
        <taxon>Bacteroidota</taxon>
        <taxon>Bacteroidia</taxon>
        <taxon>Marinilabiliales</taxon>
        <taxon>Marinilabiliaceae</taxon>
        <taxon>Saccharicrinis</taxon>
    </lineage>
</organism>
<evidence type="ECO:0000259" key="2">
    <source>
        <dbReference type="PROSITE" id="PS50943"/>
    </source>
</evidence>
<dbReference type="Proteomes" id="UP000319040">
    <property type="component" value="Unassembled WGS sequence"/>
</dbReference>
<dbReference type="Pfam" id="PF21956">
    <property type="entry name" value="DUF6922"/>
    <property type="match status" value="1"/>
</dbReference>
<keyword evidence="1" id="KW-0238">DNA-binding</keyword>
<evidence type="ECO:0000313" key="3">
    <source>
        <dbReference type="EMBL" id="SMO39491.1"/>
    </source>
</evidence>
<sequence>MLPDINKIKGIHPGAILKREIKKRGLKNKDLALMVDEHAQTISAIIKEKRSVNPKLSIRLGKQLGTEEDYFMLLQASYDVKKAYLETSNKRIPNLKLIRKAIFWDTDFDKIDWLKNRRAIIKRIFERGNDIEIREMLNFYGTADVKHEIRNIGSSYLDSFSKNVAKYLS</sequence>
<accession>A0A521AXM3</accession>
<dbReference type="InterPro" id="IPR053830">
    <property type="entry name" value="DUF6922"/>
</dbReference>
<dbReference type="InterPro" id="IPR010982">
    <property type="entry name" value="Lambda_DNA-bd_dom_sf"/>
</dbReference>
<gene>
    <name evidence="3" type="ORF">SAMN06265379_101508</name>
</gene>
<keyword evidence="4" id="KW-1185">Reference proteome</keyword>
<dbReference type="RefSeq" id="WP_142531876.1">
    <property type="nucleotide sequence ID" value="NZ_FXTB01000001.1"/>
</dbReference>
<dbReference type="EMBL" id="FXTB01000001">
    <property type="protein sequence ID" value="SMO39491.1"/>
    <property type="molecule type" value="Genomic_DNA"/>
</dbReference>